<evidence type="ECO:0000256" key="1">
    <source>
        <dbReference type="ARBA" id="ARBA00001933"/>
    </source>
</evidence>
<dbReference type="PANTHER" id="PTHR32328:SF0">
    <property type="entry name" value="L-SERYL-TRNA(SEC) SELENIUM TRANSFERASE"/>
    <property type="match status" value="1"/>
</dbReference>
<comment type="similarity">
    <text evidence="3">Belongs to the SelA family.</text>
</comment>
<sequence>MRTMGVYEKLGVKTKINAVGNGTAIGGSIMAPEVISAMQEAGQNFIDLNELLAKAGQYIADLVGVEACYITSGAAGGVLISIAACMTGKDWAKVHQLPNTRGMKNEVVMQVMQRNYYELMVREAGATLIEIGLANTTNSWHLEAALNEQTAAIIHFVAYSPPHDLPLQDVIDIAHKQDVPVVVDAAAKFPSFSILREYVDMGADLVIFSGGKGIRGPQSSGLILGRKDLIEACAMNGSPYHGVGRPCKVGKEEIIGLVTALELFSDPEYERRELEGWHLRTNYVVETLSDLSHVTVQAGFPRDFAGVEVKPRIVPVTVVTWDDLAIPMTKEQVASELLEGDPGIYVATSRDGIVIAPHTLLPGEERIVAERVGAVLAR</sequence>
<dbReference type="GO" id="GO:0004125">
    <property type="term" value="F:L-seryl-tRNA(Sec) selenium transferase activity"/>
    <property type="evidence" value="ECO:0007669"/>
    <property type="project" value="TreeGrafter"/>
</dbReference>
<name>A0A6B1G088_9CHLR</name>
<keyword evidence="5" id="KW-0808">Transferase</keyword>
<comment type="caution">
    <text evidence="5">The sequence shown here is derived from an EMBL/GenBank/DDBJ whole genome shotgun (WGS) entry which is preliminary data.</text>
</comment>
<dbReference type="InterPro" id="IPR018319">
    <property type="entry name" value="SelA-like"/>
</dbReference>
<dbReference type="InterPro" id="IPR015421">
    <property type="entry name" value="PyrdxlP-dep_Trfase_major"/>
</dbReference>
<dbReference type="PANTHER" id="PTHR32328">
    <property type="entry name" value="L-SERYL-TRNA(SEC) SELENIUM TRANSFERASE"/>
    <property type="match status" value="1"/>
</dbReference>
<keyword evidence="5" id="KW-0032">Aminotransferase</keyword>
<dbReference type="AlphaFoldDB" id="A0A6B1G088"/>
<feature type="modified residue" description="N6-(pyridoxal phosphate)lysine" evidence="4">
    <location>
        <position position="212"/>
    </location>
</feature>
<dbReference type="SUPFAM" id="SSF53383">
    <property type="entry name" value="PLP-dependent transferases"/>
    <property type="match status" value="1"/>
</dbReference>
<evidence type="ECO:0000256" key="3">
    <source>
        <dbReference type="ARBA" id="ARBA00044507"/>
    </source>
</evidence>
<reference evidence="5" key="1">
    <citation type="submission" date="2019-09" db="EMBL/GenBank/DDBJ databases">
        <title>Characterisation of the sponge microbiome using genome-centric metagenomics.</title>
        <authorList>
            <person name="Engelberts J.P."/>
            <person name="Robbins S.J."/>
            <person name="De Goeij J.M."/>
            <person name="Aranda M."/>
            <person name="Bell S.C."/>
            <person name="Webster N.S."/>
        </authorList>
    </citation>
    <scope>NUCLEOTIDE SEQUENCE</scope>
    <source>
        <strain evidence="5">SB0675_bin_29</strain>
    </source>
</reference>
<dbReference type="EMBL" id="VYDA01000127">
    <property type="protein sequence ID" value="MYH60846.1"/>
    <property type="molecule type" value="Genomic_DNA"/>
</dbReference>
<evidence type="ECO:0000256" key="4">
    <source>
        <dbReference type="PIRSR" id="PIRSR618319-50"/>
    </source>
</evidence>
<comment type="cofactor">
    <cofactor evidence="1 4">
        <name>pyridoxal 5'-phosphate</name>
        <dbReference type="ChEBI" id="CHEBI:597326"/>
    </cofactor>
</comment>
<dbReference type="InterPro" id="IPR015424">
    <property type="entry name" value="PyrdxlP-dep_Trfase"/>
</dbReference>
<dbReference type="Gene3D" id="3.40.640.10">
    <property type="entry name" value="Type I PLP-dependent aspartate aminotransferase-like (Major domain)"/>
    <property type="match status" value="1"/>
</dbReference>
<evidence type="ECO:0000256" key="2">
    <source>
        <dbReference type="ARBA" id="ARBA00022898"/>
    </source>
</evidence>
<proteinExistence type="inferred from homology"/>
<dbReference type="GO" id="GO:0008483">
    <property type="term" value="F:transaminase activity"/>
    <property type="evidence" value="ECO:0007669"/>
    <property type="project" value="UniProtKB-KW"/>
</dbReference>
<evidence type="ECO:0000313" key="5">
    <source>
        <dbReference type="EMBL" id="MYH60846.1"/>
    </source>
</evidence>
<gene>
    <name evidence="5" type="ORF">F4148_03465</name>
</gene>
<accession>A0A6B1G088</accession>
<organism evidence="5">
    <name type="scientific">Caldilineaceae bacterium SB0675_bin_29</name>
    <dbReference type="NCBI Taxonomy" id="2605266"/>
    <lineage>
        <taxon>Bacteria</taxon>
        <taxon>Bacillati</taxon>
        <taxon>Chloroflexota</taxon>
        <taxon>Caldilineae</taxon>
        <taxon>Caldilineales</taxon>
        <taxon>Caldilineaceae</taxon>
    </lineage>
</organism>
<dbReference type="Pfam" id="PF03841">
    <property type="entry name" value="SelA"/>
    <property type="match status" value="1"/>
</dbReference>
<keyword evidence="2 4" id="KW-0663">Pyridoxal phosphate</keyword>
<protein>
    <submittedName>
        <fullName evidence="5">Aminotransferase class V-fold PLP-dependent enzyme</fullName>
    </submittedName>
</protein>